<organism evidence="1">
    <name type="scientific">Pseudomonas phage Ulitu01</name>
    <dbReference type="NCBI Taxonomy" id="3138550"/>
    <lineage>
        <taxon>Viruses</taxon>
        <taxon>Duplodnaviria</taxon>
        <taxon>Heunggongvirae</taxon>
        <taxon>Uroviricota</taxon>
        <taxon>Caudoviricetes</taxon>
        <taxon>Autographivirales</taxon>
        <taxon>Autosignataviridae</taxon>
        <taxon>Colwellvirinae</taxon>
        <taxon>Uliginvirus</taxon>
    </lineage>
</organism>
<name>A0AAU6W0B8_9CAUD</name>
<dbReference type="EMBL" id="PP179317">
    <property type="protein sequence ID" value="XAI69990.1"/>
    <property type="molecule type" value="Genomic_DNA"/>
</dbReference>
<sequence>MHLNRQRNVNDPWVFNTYLNHATRETEVDVYTSDYRLRVHLPYWKETMMSQVQLIAVAEYLWAPGQQVSLTLEQALQTYEYLEATRG</sequence>
<evidence type="ECO:0000313" key="1">
    <source>
        <dbReference type="EMBL" id="XAI69990.1"/>
    </source>
</evidence>
<protein>
    <submittedName>
        <fullName evidence="1">Uncharacterized protein</fullName>
    </submittedName>
</protein>
<proteinExistence type="predicted"/>
<gene>
    <name evidence="1" type="ORF">Ulitu01_00024</name>
</gene>
<reference evidence="1" key="1">
    <citation type="journal article" date="2024" name="J. Gen. Virol.">
        <title>Novel phages of Pseudomonas syringae unveil numerous potential auxiliary metabolic genes.</title>
        <authorList>
            <person name="Feltin C."/>
            <person name="Garneau J.R."/>
            <person name="Morris C.E."/>
            <person name="Berard A."/>
            <person name="Torres-Barcelo C."/>
        </authorList>
    </citation>
    <scope>NUCLEOTIDE SEQUENCE</scope>
</reference>
<accession>A0AAU6W0B8</accession>